<dbReference type="GO" id="GO:0030420">
    <property type="term" value="P:establishment of competence for transformation"/>
    <property type="evidence" value="ECO:0007669"/>
    <property type="project" value="UniProtKB-KW"/>
</dbReference>
<sequence>MEIERINETTIKFYITYIDIERRGFEKEEIWYNRERGEELFFEMMNEVNDEDSFELNGPLWVQVHALEKGLEVIVTRGQVNDGNVRLDIPVGDDKGDASVDNNIVDMLDQQFTSEKVNNLNKDQSLSVVIGFREFEDVISLSHRFTDHIETSLYHFENSYFVFVTLDETYSDEAQDNMLSRMLEYGYESDVSIHRIQEYGKSIIKIEALDVLREQFSL</sequence>
<evidence type="ECO:0000256" key="2">
    <source>
        <dbReference type="ARBA" id="ARBA00011738"/>
    </source>
</evidence>
<dbReference type="InterPro" id="IPR038471">
    <property type="entry name" value="MecA_C_sf"/>
</dbReference>
<dbReference type="GO" id="GO:0030435">
    <property type="term" value="P:sporulation resulting in formation of a cellular spore"/>
    <property type="evidence" value="ECO:0007669"/>
    <property type="project" value="UniProtKB-KW"/>
</dbReference>
<dbReference type="Pfam" id="PF05389">
    <property type="entry name" value="MecA"/>
    <property type="match status" value="1"/>
</dbReference>
<dbReference type="HAMAP" id="MF_01124">
    <property type="entry name" value="MecA"/>
    <property type="match status" value="1"/>
</dbReference>
<comment type="subunit">
    <text evidence="2 4">Homodimer.</text>
</comment>
<dbReference type="EMBL" id="PDOE01000003">
    <property type="protein sequence ID" value="RKL67731.1"/>
    <property type="molecule type" value="Genomic_DNA"/>
</dbReference>
<accession>A0A3A9KB82</accession>
<name>A0A3A9KB82_9BACI</name>
<gene>
    <name evidence="4" type="primary">mecA</name>
    <name evidence="5" type="ORF">CR203_10315</name>
</gene>
<comment type="caution">
    <text evidence="5">The sequence shown here is derived from an EMBL/GenBank/DDBJ whole genome shotgun (WGS) entry which is preliminary data.</text>
</comment>
<comment type="similarity">
    <text evidence="1 4">Belongs to the MecA family.</text>
</comment>
<dbReference type="Gene3D" id="3.30.70.1950">
    <property type="match status" value="1"/>
</dbReference>
<dbReference type="PANTHER" id="PTHR39161:SF1">
    <property type="entry name" value="ADAPTER PROTEIN MECA 1"/>
    <property type="match status" value="1"/>
</dbReference>
<comment type="domain">
    <text evidence="4">The N-terminal domain has binding sites for ComK and probably for unfolded/aggregated proteins; the C-terminal domain interacts with ClpC.</text>
</comment>
<proteinExistence type="inferred from homology"/>
<dbReference type="GO" id="GO:0045808">
    <property type="term" value="P:negative regulation of establishment of competence for transformation"/>
    <property type="evidence" value="ECO:0007669"/>
    <property type="project" value="UniProtKB-UniRule"/>
</dbReference>
<dbReference type="Proteomes" id="UP000281498">
    <property type="component" value="Unassembled WGS sequence"/>
</dbReference>
<dbReference type="PIRSF" id="PIRSF029008">
    <property type="entry name" value="MecA"/>
    <property type="match status" value="1"/>
</dbReference>
<organism evidence="5 6">
    <name type="scientific">Salipaludibacillus neizhouensis</name>
    <dbReference type="NCBI Taxonomy" id="885475"/>
    <lineage>
        <taxon>Bacteria</taxon>
        <taxon>Bacillati</taxon>
        <taxon>Bacillota</taxon>
        <taxon>Bacilli</taxon>
        <taxon>Bacillales</taxon>
        <taxon>Bacillaceae</taxon>
    </lineage>
</organism>
<evidence type="ECO:0000256" key="3">
    <source>
        <dbReference type="ARBA" id="ARBA00023287"/>
    </source>
</evidence>
<dbReference type="NCBIfam" id="NF002644">
    <property type="entry name" value="PRK02315.1-5"/>
    <property type="match status" value="1"/>
</dbReference>
<dbReference type="GO" id="GO:0042174">
    <property type="term" value="P:negative regulation of sporulation resulting in formation of a cellular spore"/>
    <property type="evidence" value="ECO:0007669"/>
    <property type="project" value="UniProtKB-UniRule"/>
</dbReference>
<keyword evidence="4" id="KW-0749">Sporulation</keyword>
<dbReference type="PANTHER" id="PTHR39161">
    <property type="entry name" value="ADAPTER PROTEIN MECA"/>
    <property type="match status" value="1"/>
</dbReference>
<keyword evidence="6" id="KW-1185">Reference proteome</keyword>
<dbReference type="InterPro" id="IPR008681">
    <property type="entry name" value="Neg-reg_MecA"/>
</dbReference>
<dbReference type="AlphaFoldDB" id="A0A3A9KB82"/>
<protein>
    <recommendedName>
        <fullName evidence="4">Adapter protein MecA</fullName>
    </recommendedName>
</protein>
<keyword evidence="3 4" id="KW-0178">Competence</keyword>
<dbReference type="RefSeq" id="WP_110935108.1">
    <property type="nucleotide sequence ID" value="NZ_KZ614146.1"/>
</dbReference>
<evidence type="ECO:0000313" key="5">
    <source>
        <dbReference type="EMBL" id="RKL67731.1"/>
    </source>
</evidence>
<dbReference type="OrthoDB" id="2360201at2"/>
<evidence type="ECO:0000256" key="4">
    <source>
        <dbReference type="HAMAP-Rule" id="MF_01124"/>
    </source>
</evidence>
<evidence type="ECO:0000313" key="6">
    <source>
        <dbReference type="Proteomes" id="UP000281498"/>
    </source>
</evidence>
<comment type="function">
    <text evidence="4">Enables the recognition and targeting of unfolded and aggregated proteins to the ClpC protease or to other proteins involved in proteolysis. Acts negatively in the development of competence by binding ComK and recruiting it to the ClpCP protease. When overexpressed, inhibits sporulation. Also involved in Spx degradation by ClpC.</text>
</comment>
<evidence type="ECO:0000256" key="1">
    <source>
        <dbReference type="ARBA" id="ARBA00005397"/>
    </source>
</evidence>
<dbReference type="GO" id="GO:0030674">
    <property type="term" value="F:protein-macromolecule adaptor activity"/>
    <property type="evidence" value="ECO:0007669"/>
    <property type="project" value="UniProtKB-UniRule"/>
</dbReference>
<reference evidence="5 6" key="1">
    <citation type="submission" date="2017-10" db="EMBL/GenBank/DDBJ databases">
        <title>Bacillus sp. nov., a halophilic bacterium isolated from a Keqin Lake.</title>
        <authorList>
            <person name="Wang H."/>
        </authorList>
    </citation>
    <scope>NUCLEOTIDE SEQUENCE [LARGE SCALE GENOMIC DNA]</scope>
    <source>
        <strain evidence="5 6">KCTC 13187</strain>
    </source>
</reference>